<dbReference type="GO" id="GO:0098771">
    <property type="term" value="P:inorganic ion homeostasis"/>
    <property type="evidence" value="ECO:0007669"/>
    <property type="project" value="UniProtKB-ARBA"/>
</dbReference>
<keyword evidence="11" id="KW-1185">Reference proteome</keyword>
<evidence type="ECO:0000256" key="4">
    <source>
        <dbReference type="ARBA" id="ARBA00022989"/>
    </source>
</evidence>
<dbReference type="VEuPathDB" id="FungiDB:SPPG_02847"/>
<keyword evidence="2" id="KW-0813">Transport</keyword>
<dbReference type="OMA" id="CWALRNQ"/>
<dbReference type="SUPFAM" id="SSF161111">
    <property type="entry name" value="Cation efflux protein transmembrane domain-like"/>
    <property type="match status" value="1"/>
</dbReference>
<accession>A0A0L0HMP9</accession>
<dbReference type="PANTHER" id="PTHR43840:SF12">
    <property type="entry name" value="CATION DIFFUSION FACILITATOR 1 (AFU_ORTHOLOGUE AFUA_1G14440)"/>
    <property type="match status" value="1"/>
</dbReference>
<dbReference type="GO" id="GO:0008324">
    <property type="term" value="F:monoatomic cation transmembrane transporter activity"/>
    <property type="evidence" value="ECO:0007669"/>
    <property type="project" value="InterPro"/>
</dbReference>
<dbReference type="InterPro" id="IPR002524">
    <property type="entry name" value="Cation_efflux"/>
</dbReference>
<dbReference type="InterPro" id="IPR027469">
    <property type="entry name" value="Cation_efflux_TMD_sf"/>
</dbReference>
<dbReference type="SUPFAM" id="SSF160240">
    <property type="entry name" value="Cation efflux protein cytoplasmic domain-like"/>
    <property type="match status" value="1"/>
</dbReference>
<feature type="region of interest" description="Disordered" evidence="6">
    <location>
        <begin position="116"/>
        <end position="136"/>
    </location>
</feature>
<comment type="subcellular location">
    <subcellularLocation>
        <location evidence="1">Membrane</location>
        <topology evidence="1">Multi-pass membrane protein</topology>
    </subcellularLocation>
</comment>
<feature type="domain" description="Cation efflux protein cytoplasmic" evidence="9">
    <location>
        <begin position="362"/>
        <end position="420"/>
    </location>
</feature>
<dbReference type="Pfam" id="PF01545">
    <property type="entry name" value="Cation_efflux"/>
    <property type="match status" value="1"/>
</dbReference>
<evidence type="ECO:0000259" key="8">
    <source>
        <dbReference type="Pfam" id="PF01545"/>
    </source>
</evidence>
<evidence type="ECO:0000256" key="7">
    <source>
        <dbReference type="SAM" id="Phobius"/>
    </source>
</evidence>
<organism evidence="10 11">
    <name type="scientific">Spizellomyces punctatus (strain DAOM BR117)</name>
    <dbReference type="NCBI Taxonomy" id="645134"/>
    <lineage>
        <taxon>Eukaryota</taxon>
        <taxon>Fungi</taxon>
        <taxon>Fungi incertae sedis</taxon>
        <taxon>Chytridiomycota</taxon>
        <taxon>Chytridiomycota incertae sedis</taxon>
        <taxon>Chytridiomycetes</taxon>
        <taxon>Spizellomycetales</taxon>
        <taxon>Spizellomycetaceae</taxon>
        <taxon>Spizellomyces</taxon>
    </lineage>
</organism>
<keyword evidence="3 7" id="KW-0812">Transmembrane</keyword>
<feature type="domain" description="Cation efflux protein transmembrane" evidence="8">
    <location>
        <begin position="149"/>
        <end position="338"/>
    </location>
</feature>
<feature type="transmembrane region" description="Helical" evidence="7">
    <location>
        <begin position="309"/>
        <end position="327"/>
    </location>
</feature>
<dbReference type="OrthoDB" id="78296at2759"/>
<dbReference type="eggNOG" id="KOG1485">
    <property type="taxonomic scope" value="Eukaryota"/>
</dbReference>
<dbReference type="InterPro" id="IPR027470">
    <property type="entry name" value="Cation_efflux_CTD"/>
</dbReference>
<evidence type="ECO:0000259" key="9">
    <source>
        <dbReference type="Pfam" id="PF16916"/>
    </source>
</evidence>
<dbReference type="Gene3D" id="1.20.1510.10">
    <property type="entry name" value="Cation efflux protein transmembrane domain"/>
    <property type="match status" value="1"/>
</dbReference>
<dbReference type="PANTHER" id="PTHR43840">
    <property type="entry name" value="MITOCHONDRIAL METAL TRANSPORTER 1-RELATED"/>
    <property type="match status" value="1"/>
</dbReference>
<dbReference type="AlphaFoldDB" id="A0A0L0HMP9"/>
<dbReference type="Gene3D" id="3.30.70.1350">
    <property type="entry name" value="Cation efflux protein, cytoplasmic domain"/>
    <property type="match status" value="1"/>
</dbReference>
<dbReference type="STRING" id="645134.A0A0L0HMP9"/>
<dbReference type="GO" id="GO:0030003">
    <property type="term" value="P:intracellular monoatomic cation homeostasis"/>
    <property type="evidence" value="ECO:0007669"/>
    <property type="project" value="UniProtKB-ARBA"/>
</dbReference>
<dbReference type="GeneID" id="27686406"/>
<evidence type="ECO:0000256" key="6">
    <source>
        <dbReference type="SAM" id="MobiDB-lite"/>
    </source>
</evidence>
<gene>
    <name evidence="10" type="ORF">SPPG_02847</name>
</gene>
<evidence type="ECO:0000256" key="3">
    <source>
        <dbReference type="ARBA" id="ARBA00022692"/>
    </source>
</evidence>
<dbReference type="InterPro" id="IPR036837">
    <property type="entry name" value="Cation_efflux_CTD_sf"/>
</dbReference>
<keyword evidence="4 7" id="KW-1133">Transmembrane helix</keyword>
<proteinExistence type="predicted"/>
<name>A0A0L0HMP9_SPIPD</name>
<dbReference type="InterPro" id="IPR058533">
    <property type="entry name" value="Cation_efflux_TM"/>
</dbReference>
<evidence type="ECO:0000313" key="11">
    <source>
        <dbReference type="Proteomes" id="UP000053201"/>
    </source>
</evidence>
<protein>
    <submittedName>
        <fullName evidence="10">Cation diffusion facilitator family transporter</fullName>
    </submittedName>
</protein>
<dbReference type="NCBIfam" id="TIGR01297">
    <property type="entry name" value="CDF"/>
    <property type="match status" value="1"/>
</dbReference>
<dbReference type="RefSeq" id="XP_016610416.1">
    <property type="nucleotide sequence ID" value="XM_016751134.1"/>
</dbReference>
<reference evidence="10 11" key="1">
    <citation type="submission" date="2009-08" db="EMBL/GenBank/DDBJ databases">
        <title>The Genome Sequence of Spizellomyces punctatus strain DAOM BR117.</title>
        <authorList>
            <consortium name="The Broad Institute Genome Sequencing Platform"/>
            <person name="Russ C."/>
            <person name="Cuomo C."/>
            <person name="Shea T."/>
            <person name="Young S.K."/>
            <person name="Zeng Q."/>
            <person name="Koehrsen M."/>
            <person name="Haas B."/>
            <person name="Borodovsky M."/>
            <person name="Guigo R."/>
            <person name="Alvarado L."/>
            <person name="Berlin A."/>
            <person name="Bochicchio J."/>
            <person name="Borenstein D."/>
            <person name="Chapman S."/>
            <person name="Chen Z."/>
            <person name="Engels R."/>
            <person name="Freedman E."/>
            <person name="Gellesch M."/>
            <person name="Goldberg J."/>
            <person name="Griggs A."/>
            <person name="Gujja S."/>
            <person name="Heiman D."/>
            <person name="Hepburn T."/>
            <person name="Howarth C."/>
            <person name="Jen D."/>
            <person name="Larson L."/>
            <person name="Lewis B."/>
            <person name="Mehta T."/>
            <person name="Park D."/>
            <person name="Pearson M."/>
            <person name="Roberts A."/>
            <person name="Saif S."/>
            <person name="Shenoy N."/>
            <person name="Sisk P."/>
            <person name="Stolte C."/>
            <person name="Sykes S."/>
            <person name="Thomson T."/>
            <person name="Walk T."/>
            <person name="White J."/>
            <person name="Yandava C."/>
            <person name="Burger G."/>
            <person name="Gray M.W."/>
            <person name="Holland P.W.H."/>
            <person name="King N."/>
            <person name="Lang F.B.F."/>
            <person name="Roger A.J."/>
            <person name="Ruiz-Trillo I."/>
            <person name="Lander E."/>
            <person name="Nusbaum C."/>
        </authorList>
    </citation>
    <scope>NUCLEOTIDE SEQUENCE [LARGE SCALE GENOMIC DNA]</scope>
    <source>
        <strain evidence="10 11">DAOM BR117</strain>
    </source>
</reference>
<dbReference type="InParanoid" id="A0A0L0HMP9"/>
<dbReference type="EMBL" id="KQ257453">
    <property type="protein sequence ID" value="KND02377.1"/>
    <property type="molecule type" value="Genomic_DNA"/>
</dbReference>
<keyword evidence="5 7" id="KW-0472">Membrane</keyword>
<dbReference type="FunCoup" id="A0A0L0HMP9">
    <property type="interactions" value="37"/>
</dbReference>
<feature type="transmembrane region" description="Helical" evidence="7">
    <location>
        <begin position="252"/>
        <end position="272"/>
    </location>
</feature>
<sequence length="431" mass="48251">MGMGDVMQENQSCFPPHSHIYWQQVTMHSEVLVLDTVNLGDKRQRTTAPQHVADEPTIDHIVLETPTDEQSDPFSLASRVVSPERITDLRRRNQSIGNKRVAAFYQEQNDEIRRLLSPIDGSPSSDDDEHKSSSKQSKNFRLQLAIQGSFAANVLLSGLQLYAAISSGSMSLFATMADSLFDPLSNLILNLAHQTSVKWDVDKYPSGKARMETIGNVVYSFLMGTVSIVLIVESVRTIAQHSGEELFEFNVPAVVSVGVAFGVKFLLFLYCFSLRSDSQVRMLWEDHRNDLFVNAFGIMTSVAGGKLKWWIDPVGAIVISAVILALWTRTAYEQLQQLAGVSASPEFIRFVTYKAMTFDPLIQKIDTCRAYYSGPKIIVEVDIVMDPSTPLWKTHDVGEALQMALEKLDNVERAYVHVDHETDHKPEHKSA</sequence>
<dbReference type="FunFam" id="1.20.1510.10:FF:000005">
    <property type="entry name" value="Putative Cation diffusion facilitator 1"/>
    <property type="match status" value="1"/>
</dbReference>
<dbReference type="Pfam" id="PF16916">
    <property type="entry name" value="ZT_dimer"/>
    <property type="match status" value="1"/>
</dbReference>
<feature type="transmembrane region" description="Helical" evidence="7">
    <location>
        <begin position="213"/>
        <end position="232"/>
    </location>
</feature>
<evidence type="ECO:0000256" key="1">
    <source>
        <dbReference type="ARBA" id="ARBA00004141"/>
    </source>
</evidence>
<evidence type="ECO:0000313" key="10">
    <source>
        <dbReference type="EMBL" id="KND02377.1"/>
    </source>
</evidence>
<evidence type="ECO:0000256" key="2">
    <source>
        <dbReference type="ARBA" id="ARBA00022448"/>
    </source>
</evidence>
<evidence type="ECO:0000256" key="5">
    <source>
        <dbReference type="ARBA" id="ARBA00023136"/>
    </source>
</evidence>
<dbReference type="Proteomes" id="UP000053201">
    <property type="component" value="Unassembled WGS sequence"/>
</dbReference>
<dbReference type="GO" id="GO:0016020">
    <property type="term" value="C:membrane"/>
    <property type="evidence" value="ECO:0007669"/>
    <property type="project" value="UniProtKB-SubCell"/>
</dbReference>
<dbReference type="InterPro" id="IPR050291">
    <property type="entry name" value="CDF_Transporter"/>
</dbReference>